<evidence type="ECO:0000313" key="1">
    <source>
        <dbReference type="EMBL" id="ERN05763.1"/>
    </source>
</evidence>
<keyword evidence="2" id="KW-1185">Reference proteome</keyword>
<protein>
    <submittedName>
        <fullName evidence="1">Uncharacterized protein</fullName>
    </submittedName>
</protein>
<accession>W1PCU2</accession>
<dbReference type="HOGENOM" id="CLU_2779213_0_0_1"/>
<gene>
    <name evidence="1" type="ORF">AMTR_s00006p00252380</name>
</gene>
<organism evidence="1 2">
    <name type="scientific">Amborella trichopoda</name>
    <dbReference type="NCBI Taxonomy" id="13333"/>
    <lineage>
        <taxon>Eukaryota</taxon>
        <taxon>Viridiplantae</taxon>
        <taxon>Streptophyta</taxon>
        <taxon>Embryophyta</taxon>
        <taxon>Tracheophyta</taxon>
        <taxon>Spermatophyta</taxon>
        <taxon>Magnoliopsida</taxon>
        <taxon>Amborellales</taxon>
        <taxon>Amborellaceae</taxon>
        <taxon>Amborella</taxon>
    </lineage>
</organism>
<evidence type="ECO:0000313" key="2">
    <source>
        <dbReference type="Proteomes" id="UP000017836"/>
    </source>
</evidence>
<reference evidence="2" key="1">
    <citation type="journal article" date="2013" name="Science">
        <title>The Amborella genome and the evolution of flowering plants.</title>
        <authorList>
            <consortium name="Amborella Genome Project"/>
        </authorList>
    </citation>
    <scope>NUCLEOTIDE SEQUENCE [LARGE SCALE GENOMIC DNA]</scope>
</reference>
<dbReference type="Proteomes" id="UP000017836">
    <property type="component" value="Unassembled WGS sequence"/>
</dbReference>
<sequence length="69" mass="7620">MALKSSRWRSKTPIREDRSCCLGCNVLSGRMEMSLGLEERVCGGRGERVGDGRMEWWVEEEGAQGGGEG</sequence>
<name>W1PCU2_AMBTC</name>
<dbReference type="Gramene" id="ERN05763">
    <property type="protein sequence ID" value="ERN05763"/>
    <property type="gene ID" value="AMTR_s00006p00252380"/>
</dbReference>
<dbReference type="AlphaFoldDB" id="W1PCU2"/>
<proteinExistence type="predicted"/>
<dbReference type="EMBL" id="KI393980">
    <property type="protein sequence ID" value="ERN05763.1"/>
    <property type="molecule type" value="Genomic_DNA"/>
</dbReference>